<protein>
    <submittedName>
        <fullName evidence="4">Acyltransferase 3</fullName>
    </submittedName>
</protein>
<keyword evidence="4" id="KW-0808">Transferase</keyword>
<feature type="domain" description="Acyltransferase 3" evidence="2">
    <location>
        <begin position="33"/>
        <end position="364"/>
    </location>
</feature>
<comment type="caution">
    <text evidence="4">The sequence shown here is derived from an EMBL/GenBank/DDBJ whole genome shotgun (WGS) entry which is preliminary data.</text>
</comment>
<dbReference type="Pfam" id="PF01757">
    <property type="entry name" value="Acyl_transf_3"/>
    <property type="match status" value="1"/>
</dbReference>
<dbReference type="InterPro" id="IPR050879">
    <property type="entry name" value="Acyltransferase_3"/>
</dbReference>
<gene>
    <name evidence="4" type="ORF">HALTITAN_0818</name>
</gene>
<feature type="transmembrane region" description="Helical" evidence="1">
    <location>
        <begin position="250"/>
        <end position="268"/>
    </location>
</feature>
<name>L9UDD8_9GAMM</name>
<dbReference type="InterPro" id="IPR002656">
    <property type="entry name" value="Acyl_transf_3_dom"/>
</dbReference>
<evidence type="ECO:0000259" key="2">
    <source>
        <dbReference type="Pfam" id="PF01757"/>
    </source>
</evidence>
<dbReference type="AlphaFoldDB" id="L9UDD8"/>
<dbReference type="PANTHER" id="PTHR23028">
    <property type="entry name" value="ACETYLTRANSFERASE"/>
    <property type="match status" value="1"/>
</dbReference>
<evidence type="ECO:0000313" key="5">
    <source>
        <dbReference type="Proteomes" id="UP000011651"/>
    </source>
</evidence>
<feature type="transmembrane region" description="Helical" evidence="1">
    <location>
        <begin position="376"/>
        <end position="401"/>
    </location>
</feature>
<reference evidence="4 5" key="1">
    <citation type="journal article" date="2013" name="Genome Announc.">
        <title>Draft Genome of the Marine Gammaproteobacterium Halomonas titanicae.</title>
        <authorList>
            <person name="Sanchez-Porro C."/>
            <person name="de la Haba R.R."/>
            <person name="Cruz-Hernandez N."/>
            <person name="Gonzalez J.M."/>
            <person name="Reyes-Guirao C."/>
            <person name="Navarro-Sampedro L."/>
            <person name="Carballo M."/>
            <person name="Ventosa A."/>
        </authorList>
    </citation>
    <scope>NUCLEOTIDE SEQUENCE [LARGE SCALE GENOMIC DNA]</scope>
    <source>
        <strain evidence="4 5">BH1</strain>
    </source>
</reference>
<feature type="transmembrane region" description="Helical" evidence="1">
    <location>
        <begin position="97"/>
        <end position="116"/>
    </location>
</feature>
<evidence type="ECO:0000313" key="4">
    <source>
        <dbReference type="EMBL" id="ELY22248.1"/>
    </source>
</evidence>
<keyword evidence="1" id="KW-1133">Transmembrane helix</keyword>
<accession>L9UDD8</accession>
<dbReference type="GO" id="GO:0016020">
    <property type="term" value="C:membrane"/>
    <property type="evidence" value="ECO:0007669"/>
    <property type="project" value="TreeGrafter"/>
</dbReference>
<dbReference type="GO" id="GO:0009103">
    <property type="term" value="P:lipopolysaccharide biosynthetic process"/>
    <property type="evidence" value="ECO:0007669"/>
    <property type="project" value="TreeGrafter"/>
</dbReference>
<sequence>MGRCVECFCYLLRRIEVNKTFDVYTLDNKYRKDIQGVRAIGAILVLVFHIWFQKVSGGVDVFFVVSGFLMTGMLLRQYARDGNIKPFHFWGGIIKRVAPSAYVVLLTTFILSYFFVPPVYWVATIHEFIFSAGHLENLLLIRREVDYLQIGDPASPFQQYWALSIQVQFYAFLPLLIGPLLYISNKMKSLIPLMLGVSIVFFISFVYSLVSTHFTPNTAYFNPLGRVWEFLAGALVAIFIPYIKLNKKTASIISFLGIFILFSIGIAFPSDWNFPGYVALFPVVSAAFIIISGNESEKRTLVNRLLSNRYLVMLGAMSFTIYLWHWPILVFFQHYYETTNLGVVKGMTIVVLGVLLAIITTWLIEKPFRKIPKSRVWIAYIAGFSFFIPSVTLGLGAKYYIENLHDVKVDFKRSAFEGDEISIQDDASNLNYWYVTAISNDLGETMDRDNGCATVITESKISSCDFGDTSSGNVVALVGGSHIGQWEPFFSSLGNEYGFKVVSIIKNSCSLGYEIVEGNDTCKLWNENIVDYLSDLSPDLVITNSTRSNRPRENRLVVGNPVEFVPSGHVEKWKEISALGIPVMGIRDNPWFESDPSYCVWKNRHEASLCARPIEEVLLSVNPADAYVGEIPLFISIDFTELICVEGLCPAYFDERLMWSDTHHLTRNYLEYITPSLKASLEHQTSIFQVFNNYGESN</sequence>
<feature type="transmembrane region" description="Helical" evidence="1">
    <location>
        <begin position="342"/>
        <end position="364"/>
    </location>
</feature>
<feature type="transmembrane region" description="Helical" evidence="1">
    <location>
        <begin position="311"/>
        <end position="336"/>
    </location>
</feature>
<dbReference type="InterPro" id="IPR043968">
    <property type="entry name" value="SGNH"/>
</dbReference>
<dbReference type="EMBL" id="AOPO01000002">
    <property type="protein sequence ID" value="ELY22248.1"/>
    <property type="molecule type" value="Genomic_DNA"/>
</dbReference>
<feature type="domain" description="SGNH" evidence="3">
    <location>
        <begin position="462"/>
        <end position="676"/>
    </location>
</feature>
<dbReference type="PATRIC" id="fig|1204738.3.peg.1214"/>
<evidence type="ECO:0000256" key="1">
    <source>
        <dbReference type="SAM" id="Phobius"/>
    </source>
</evidence>
<feature type="transmembrane region" description="Helical" evidence="1">
    <location>
        <begin position="190"/>
        <end position="207"/>
    </location>
</feature>
<proteinExistence type="predicted"/>
<feature type="transmembrane region" description="Helical" evidence="1">
    <location>
        <begin position="274"/>
        <end position="291"/>
    </location>
</feature>
<feature type="transmembrane region" description="Helical" evidence="1">
    <location>
        <begin position="36"/>
        <end position="52"/>
    </location>
</feature>
<feature type="transmembrane region" description="Helical" evidence="1">
    <location>
        <begin position="58"/>
        <end position="76"/>
    </location>
</feature>
<organism evidence="4 5">
    <name type="scientific">Vreelandella titanicae BH1</name>
    <dbReference type="NCBI Taxonomy" id="1204738"/>
    <lineage>
        <taxon>Bacteria</taxon>
        <taxon>Pseudomonadati</taxon>
        <taxon>Pseudomonadota</taxon>
        <taxon>Gammaproteobacteria</taxon>
        <taxon>Oceanospirillales</taxon>
        <taxon>Halomonadaceae</taxon>
        <taxon>Vreelandella</taxon>
    </lineage>
</organism>
<dbReference type="GO" id="GO:0016747">
    <property type="term" value="F:acyltransferase activity, transferring groups other than amino-acyl groups"/>
    <property type="evidence" value="ECO:0007669"/>
    <property type="project" value="InterPro"/>
</dbReference>
<dbReference type="Pfam" id="PF19040">
    <property type="entry name" value="SGNH"/>
    <property type="match status" value="1"/>
</dbReference>
<feature type="transmembrane region" description="Helical" evidence="1">
    <location>
        <begin position="227"/>
        <end position="243"/>
    </location>
</feature>
<keyword evidence="1" id="KW-0472">Membrane</keyword>
<dbReference type="PANTHER" id="PTHR23028:SF53">
    <property type="entry name" value="ACYL_TRANSF_3 DOMAIN-CONTAINING PROTEIN"/>
    <property type="match status" value="1"/>
</dbReference>
<evidence type="ECO:0000259" key="3">
    <source>
        <dbReference type="Pfam" id="PF19040"/>
    </source>
</evidence>
<keyword evidence="4" id="KW-0012">Acyltransferase</keyword>
<keyword evidence="1" id="KW-0812">Transmembrane</keyword>
<dbReference type="Proteomes" id="UP000011651">
    <property type="component" value="Unassembled WGS sequence"/>
</dbReference>
<feature type="transmembrane region" description="Helical" evidence="1">
    <location>
        <begin position="160"/>
        <end position="183"/>
    </location>
</feature>